<evidence type="ECO:0000313" key="3">
    <source>
        <dbReference type="Proteomes" id="UP000789508"/>
    </source>
</evidence>
<accession>A0A9N9GAM1</accession>
<reference evidence="2" key="1">
    <citation type="submission" date="2021-06" db="EMBL/GenBank/DDBJ databases">
        <authorList>
            <person name="Kallberg Y."/>
            <person name="Tangrot J."/>
            <person name="Rosling A."/>
        </authorList>
    </citation>
    <scope>NUCLEOTIDE SEQUENCE</scope>
    <source>
        <strain evidence="2">FL130A</strain>
    </source>
</reference>
<protein>
    <submittedName>
        <fullName evidence="2">9729_t:CDS:1</fullName>
    </submittedName>
</protein>
<name>A0A9N9GAM1_9GLOM</name>
<gene>
    <name evidence="2" type="ORF">ALEPTO_LOCUS7614</name>
</gene>
<dbReference type="Proteomes" id="UP000789508">
    <property type="component" value="Unassembled WGS sequence"/>
</dbReference>
<proteinExistence type="predicted"/>
<organism evidence="2 3">
    <name type="scientific">Ambispora leptoticha</name>
    <dbReference type="NCBI Taxonomy" id="144679"/>
    <lineage>
        <taxon>Eukaryota</taxon>
        <taxon>Fungi</taxon>
        <taxon>Fungi incertae sedis</taxon>
        <taxon>Mucoromycota</taxon>
        <taxon>Glomeromycotina</taxon>
        <taxon>Glomeromycetes</taxon>
        <taxon>Archaeosporales</taxon>
        <taxon>Ambisporaceae</taxon>
        <taxon>Ambispora</taxon>
    </lineage>
</organism>
<keyword evidence="3" id="KW-1185">Reference proteome</keyword>
<evidence type="ECO:0000313" key="2">
    <source>
        <dbReference type="EMBL" id="CAG8589026.1"/>
    </source>
</evidence>
<dbReference type="AlphaFoldDB" id="A0A9N9GAM1"/>
<comment type="caution">
    <text evidence="2">The sequence shown here is derived from an EMBL/GenBank/DDBJ whole genome shotgun (WGS) entry which is preliminary data.</text>
</comment>
<sequence length="50" mass="5479">MGNERKVTSIGVNTSTVLKTYAHLTQLAKDGPYSPHSNTILQTDDPKHNV</sequence>
<feature type="region of interest" description="Disordered" evidence="1">
    <location>
        <begin position="29"/>
        <end position="50"/>
    </location>
</feature>
<dbReference type="EMBL" id="CAJVPS010003445">
    <property type="protein sequence ID" value="CAG8589026.1"/>
    <property type="molecule type" value="Genomic_DNA"/>
</dbReference>
<evidence type="ECO:0000256" key="1">
    <source>
        <dbReference type="SAM" id="MobiDB-lite"/>
    </source>
</evidence>